<keyword evidence="2" id="KW-1185">Reference proteome</keyword>
<dbReference type="SUPFAM" id="SSF46785">
    <property type="entry name" value="Winged helix' DNA-binding domain"/>
    <property type="match status" value="1"/>
</dbReference>
<comment type="caution">
    <text evidence="1">The sequence shown here is derived from an EMBL/GenBank/DDBJ whole genome shotgun (WGS) entry which is preliminary data.</text>
</comment>
<proteinExistence type="predicted"/>
<dbReference type="Gene3D" id="1.10.10.10">
    <property type="entry name" value="Winged helix-like DNA-binding domain superfamily/Winged helix DNA-binding domain"/>
    <property type="match status" value="1"/>
</dbReference>
<accession>A0ABP8INN1</accession>
<gene>
    <name evidence="1" type="ORF">GCM10023151_20670</name>
</gene>
<evidence type="ECO:0000313" key="2">
    <source>
        <dbReference type="Proteomes" id="UP001501011"/>
    </source>
</evidence>
<reference evidence="2" key="1">
    <citation type="journal article" date="2019" name="Int. J. Syst. Evol. Microbiol.">
        <title>The Global Catalogue of Microorganisms (GCM) 10K type strain sequencing project: providing services to taxonomists for standard genome sequencing and annotation.</title>
        <authorList>
            <consortium name="The Broad Institute Genomics Platform"/>
            <consortium name="The Broad Institute Genome Sequencing Center for Infectious Disease"/>
            <person name="Wu L."/>
            <person name="Ma J."/>
        </authorList>
    </citation>
    <scope>NUCLEOTIDE SEQUENCE [LARGE SCALE GENOMIC DNA]</scope>
    <source>
        <strain evidence="2">JCM 17728</strain>
    </source>
</reference>
<sequence length="57" mass="6527">MEKKGWIEPAATDDARVRAWQLTQLGKNKLEEAYPSWKEVQQSLKNPGTVQTDKETP</sequence>
<dbReference type="InterPro" id="IPR036390">
    <property type="entry name" value="WH_DNA-bd_sf"/>
</dbReference>
<name>A0ABP8INN1_9GAMM</name>
<evidence type="ECO:0000313" key="1">
    <source>
        <dbReference type="EMBL" id="GAA4364442.1"/>
    </source>
</evidence>
<dbReference type="InterPro" id="IPR036388">
    <property type="entry name" value="WH-like_DNA-bd_sf"/>
</dbReference>
<dbReference type="Proteomes" id="UP001501011">
    <property type="component" value="Unassembled WGS sequence"/>
</dbReference>
<protein>
    <submittedName>
        <fullName evidence="1">Uncharacterized protein</fullName>
    </submittedName>
</protein>
<organism evidence="1 2">
    <name type="scientific">Kangiella marina</name>
    <dbReference type="NCBI Taxonomy" id="1079178"/>
    <lineage>
        <taxon>Bacteria</taxon>
        <taxon>Pseudomonadati</taxon>
        <taxon>Pseudomonadota</taxon>
        <taxon>Gammaproteobacteria</taxon>
        <taxon>Kangiellales</taxon>
        <taxon>Kangiellaceae</taxon>
        <taxon>Kangiella</taxon>
    </lineage>
</organism>
<dbReference type="EMBL" id="BAABFV010000002">
    <property type="protein sequence ID" value="GAA4364442.1"/>
    <property type="molecule type" value="Genomic_DNA"/>
</dbReference>